<reference evidence="4 5" key="1">
    <citation type="submission" date="2023-01" db="EMBL/GenBank/DDBJ databases">
        <title>Description of Helicobacter ibis sp. nov. isolated from faecal droppings of black-faced ibis (Theristicus melanopis).</title>
        <authorList>
            <person name="Lopez-Cantillo M."/>
            <person name="Vidal-Veuthey B."/>
            <person name="Mella A."/>
            <person name="De La Haba R."/>
            <person name="Collado L."/>
        </authorList>
    </citation>
    <scope>NUCLEOTIDE SEQUENCE [LARGE SCALE GENOMIC DNA]</scope>
    <source>
        <strain evidence="4 5">A82</strain>
    </source>
</reference>
<evidence type="ECO:0000259" key="3">
    <source>
        <dbReference type="Pfam" id="PF13649"/>
    </source>
</evidence>
<comment type="caution">
    <text evidence="4">The sequence shown here is derived from an EMBL/GenBank/DDBJ whole genome shotgun (WGS) entry which is preliminary data.</text>
</comment>
<dbReference type="EMBL" id="JAQHXR010000002">
    <property type="protein sequence ID" value="MDA3969139.1"/>
    <property type="molecule type" value="Genomic_DNA"/>
</dbReference>
<evidence type="ECO:0000313" key="4">
    <source>
        <dbReference type="EMBL" id="MDA3969139.1"/>
    </source>
</evidence>
<dbReference type="PANTHER" id="PTHR43861">
    <property type="entry name" value="TRANS-ACONITATE 2-METHYLTRANSFERASE-RELATED"/>
    <property type="match status" value="1"/>
</dbReference>
<dbReference type="RefSeq" id="WP_271021439.1">
    <property type="nucleotide sequence ID" value="NZ_JAQHXR010000002.1"/>
</dbReference>
<dbReference type="GO" id="GO:0032259">
    <property type="term" value="P:methylation"/>
    <property type="evidence" value="ECO:0007669"/>
    <property type="project" value="UniProtKB-KW"/>
</dbReference>
<protein>
    <submittedName>
        <fullName evidence="4">Class I SAM-dependent methyltransferase</fullName>
    </submittedName>
</protein>
<name>A0ABT4VEL2_9HELI</name>
<organism evidence="4 5">
    <name type="scientific">Helicobacter ibis</name>
    <dbReference type="NCBI Taxonomy" id="2962633"/>
    <lineage>
        <taxon>Bacteria</taxon>
        <taxon>Pseudomonadati</taxon>
        <taxon>Campylobacterota</taxon>
        <taxon>Epsilonproteobacteria</taxon>
        <taxon>Campylobacterales</taxon>
        <taxon>Helicobacteraceae</taxon>
        <taxon>Helicobacter</taxon>
    </lineage>
</organism>
<sequence>MDKVTKGKYFNRIVKEYDEGQVAQMGYMSSYAYFKQPIRLALAVARYKFVSKMFSGYDKVLELGCADVFYFAIVADTVGHLVASDYDPVFIDQAKQLNRPENMTLTALDLSQMQDEFGAFDGIYALDVLEHIPKESEDMFMRNILSSLKPLDSAGGGGNLILGIPSLESQVYASEGSKAEHVNCKSGEEFKEFCKKYFHSVFVFSMNDEVVHTGFYPMAHYLFALCVCPRKGNI</sequence>
<dbReference type="SUPFAM" id="SSF53335">
    <property type="entry name" value="S-adenosyl-L-methionine-dependent methyltransferases"/>
    <property type="match status" value="1"/>
</dbReference>
<feature type="domain" description="Methyltransferase" evidence="3">
    <location>
        <begin position="60"/>
        <end position="150"/>
    </location>
</feature>
<dbReference type="InterPro" id="IPR041698">
    <property type="entry name" value="Methyltransf_25"/>
</dbReference>
<accession>A0ABT4VEL2</accession>
<keyword evidence="2" id="KW-0808">Transferase</keyword>
<evidence type="ECO:0000256" key="1">
    <source>
        <dbReference type="ARBA" id="ARBA00022603"/>
    </source>
</evidence>
<dbReference type="Pfam" id="PF13649">
    <property type="entry name" value="Methyltransf_25"/>
    <property type="match status" value="1"/>
</dbReference>
<dbReference type="InterPro" id="IPR029063">
    <property type="entry name" value="SAM-dependent_MTases_sf"/>
</dbReference>
<dbReference type="Gene3D" id="3.40.50.150">
    <property type="entry name" value="Vaccinia Virus protein VP39"/>
    <property type="match status" value="1"/>
</dbReference>
<proteinExistence type="predicted"/>
<evidence type="ECO:0000256" key="2">
    <source>
        <dbReference type="ARBA" id="ARBA00022679"/>
    </source>
</evidence>
<evidence type="ECO:0000313" key="5">
    <source>
        <dbReference type="Proteomes" id="UP001210261"/>
    </source>
</evidence>
<dbReference type="Proteomes" id="UP001210261">
    <property type="component" value="Unassembled WGS sequence"/>
</dbReference>
<gene>
    <name evidence="4" type="ORF">PF021_05550</name>
</gene>
<keyword evidence="5" id="KW-1185">Reference proteome</keyword>
<dbReference type="GO" id="GO:0008168">
    <property type="term" value="F:methyltransferase activity"/>
    <property type="evidence" value="ECO:0007669"/>
    <property type="project" value="UniProtKB-KW"/>
</dbReference>
<dbReference type="PANTHER" id="PTHR43861:SF1">
    <property type="entry name" value="TRANS-ACONITATE 2-METHYLTRANSFERASE"/>
    <property type="match status" value="1"/>
</dbReference>
<keyword evidence="1 4" id="KW-0489">Methyltransferase</keyword>